<comment type="caution">
    <text evidence="4">The sequence shown here is derived from an EMBL/GenBank/DDBJ whole genome shotgun (WGS) entry which is preliminary data.</text>
</comment>
<protein>
    <submittedName>
        <fullName evidence="4">Heavy metal-associated domain protein</fullName>
    </submittedName>
</protein>
<feature type="transmembrane region" description="Helical" evidence="2">
    <location>
        <begin position="305"/>
        <end position="322"/>
    </location>
</feature>
<gene>
    <name evidence="4" type="ORF">HLPCO_002001</name>
</gene>
<dbReference type="AlphaFoldDB" id="U2DUK7"/>
<dbReference type="PROSITE" id="PS50846">
    <property type="entry name" value="HMA_2"/>
    <property type="match status" value="1"/>
</dbReference>
<dbReference type="GO" id="GO:0046872">
    <property type="term" value="F:metal ion binding"/>
    <property type="evidence" value="ECO:0007669"/>
    <property type="project" value="UniProtKB-KW"/>
</dbReference>
<dbReference type="SUPFAM" id="SSF55008">
    <property type="entry name" value="HMA, heavy metal-associated domain"/>
    <property type="match status" value="1"/>
</dbReference>
<dbReference type="CDD" id="cd00371">
    <property type="entry name" value="HMA"/>
    <property type="match status" value="1"/>
</dbReference>
<keyword evidence="5" id="KW-1185">Reference proteome</keyword>
<keyword evidence="2" id="KW-0812">Transmembrane</keyword>
<organism evidence="4 5">
    <name type="scientific">Haloplasma contractile SSD-17B</name>
    <dbReference type="NCBI Taxonomy" id="1033810"/>
    <lineage>
        <taxon>Bacteria</taxon>
        <taxon>Bacillati</taxon>
        <taxon>Mycoplasmatota</taxon>
        <taxon>Mollicutes</taxon>
        <taxon>Haloplasmatales</taxon>
        <taxon>Haloplasmataceae</taxon>
        <taxon>Haloplasma</taxon>
    </lineage>
</organism>
<dbReference type="InterPro" id="IPR039447">
    <property type="entry name" value="UreH-like_TM_dom"/>
</dbReference>
<feature type="transmembrane region" description="Helical" evidence="2">
    <location>
        <begin position="273"/>
        <end position="293"/>
    </location>
</feature>
<feature type="transmembrane region" description="Helical" evidence="2">
    <location>
        <begin position="111"/>
        <end position="133"/>
    </location>
</feature>
<dbReference type="InParanoid" id="U2DUK7"/>
<dbReference type="OrthoDB" id="9800141at2"/>
<name>U2DUK7_9MOLU</name>
<keyword evidence="1" id="KW-0479">Metal-binding</keyword>
<feature type="transmembrane region" description="Helical" evidence="2">
    <location>
        <begin position="239"/>
        <end position="261"/>
    </location>
</feature>
<dbReference type="eggNOG" id="COG4633">
    <property type="taxonomic scope" value="Bacteria"/>
</dbReference>
<keyword evidence="2" id="KW-0472">Membrane</keyword>
<dbReference type="RefSeq" id="WP_008827307.1">
    <property type="nucleotide sequence ID" value="NZ_AFNU02000006.1"/>
</dbReference>
<dbReference type="EMBL" id="AFNU02000006">
    <property type="protein sequence ID" value="ERJ12087.1"/>
    <property type="molecule type" value="Genomic_DNA"/>
</dbReference>
<dbReference type="InterPro" id="IPR036163">
    <property type="entry name" value="HMA_dom_sf"/>
</dbReference>
<feature type="transmembrane region" description="Helical" evidence="2">
    <location>
        <begin position="188"/>
        <end position="208"/>
    </location>
</feature>
<evidence type="ECO:0000313" key="5">
    <source>
        <dbReference type="Proteomes" id="UP000005707"/>
    </source>
</evidence>
<dbReference type="InterPro" id="IPR006121">
    <property type="entry name" value="HMA_dom"/>
</dbReference>
<feature type="transmembrane region" description="Helical" evidence="2">
    <location>
        <begin position="162"/>
        <end position="182"/>
    </location>
</feature>
<reference evidence="4 5" key="1">
    <citation type="journal article" date="2011" name="J. Bacteriol.">
        <title>Genome sequence of Haloplasma contractile, an unusual contractile bacterium from a deep-sea anoxic brine lake.</title>
        <authorList>
            <person name="Antunes A."/>
            <person name="Alam I."/>
            <person name="El Dorry H."/>
            <person name="Siam R."/>
            <person name="Robertson A."/>
            <person name="Bajic V.B."/>
            <person name="Stingl U."/>
        </authorList>
    </citation>
    <scope>NUCLEOTIDE SEQUENCE [LARGE SCALE GENOMIC DNA]</scope>
    <source>
        <strain evidence="4 5">SSD-17B</strain>
    </source>
</reference>
<dbReference type="Pfam" id="PF00403">
    <property type="entry name" value="HMA"/>
    <property type="match status" value="1"/>
</dbReference>
<accession>U2DUK7</accession>
<dbReference type="FunFam" id="3.30.70.100:FF:000001">
    <property type="entry name" value="ATPase copper transporting beta"/>
    <property type="match status" value="1"/>
</dbReference>
<dbReference type="PANTHER" id="PTHR42208:SF1">
    <property type="entry name" value="HEAVY METAL TRANSPORTER"/>
    <property type="match status" value="1"/>
</dbReference>
<dbReference type="Pfam" id="PF13386">
    <property type="entry name" value="DsbD_2"/>
    <property type="match status" value="1"/>
</dbReference>
<evidence type="ECO:0000313" key="4">
    <source>
        <dbReference type="EMBL" id="ERJ12087.1"/>
    </source>
</evidence>
<proteinExistence type="predicted"/>
<feature type="domain" description="HMA" evidence="3">
    <location>
        <begin position="3"/>
        <end position="69"/>
    </location>
</feature>
<evidence type="ECO:0000256" key="1">
    <source>
        <dbReference type="ARBA" id="ARBA00022723"/>
    </source>
</evidence>
<dbReference type="InterPro" id="IPR008972">
    <property type="entry name" value="Cupredoxin"/>
</dbReference>
<dbReference type="PANTHER" id="PTHR42208">
    <property type="entry name" value="HEAVY METAL TRANSPORTER-RELATED"/>
    <property type="match status" value="1"/>
</dbReference>
<dbReference type="eggNOG" id="COG2836">
    <property type="taxonomic scope" value="Bacteria"/>
</dbReference>
<evidence type="ECO:0000256" key="2">
    <source>
        <dbReference type="SAM" id="Phobius"/>
    </source>
</evidence>
<keyword evidence="2" id="KW-1133">Transmembrane helix</keyword>
<dbReference type="Gene3D" id="3.30.70.100">
    <property type="match status" value="1"/>
</dbReference>
<evidence type="ECO:0000259" key="3">
    <source>
        <dbReference type="PROSITE" id="PS50846"/>
    </source>
</evidence>
<reference evidence="4 5" key="2">
    <citation type="journal article" date="2013" name="PLoS ONE">
        <title>INDIGO - INtegrated Data Warehouse of MIcrobial GenOmes with Examples from the Red Sea Extremophiles.</title>
        <authorList>
            <person name="Alam I."/>
            <person name="Antunes A."/>
            <person name="Kamau A.A."/>
            <person name="Ba Alawi W."/>
            <person name="Kalkatawi M."/>
            <person name="Stingl U."/>
            <person name="Bajic V.B."/>
        </authorList>
    </citation>
    <scope>NUCLEOTIDE SEQUENCE [LARGE SCALE GENOMIC DNA]</scope>
    <source>
        <strain evidence="4 5">SSD-17B</strain>
    </source>
</reference>
<dbReference type="Gene3D" id="2.60.40.420">
    <property type="entry name" value="Cupredoxins - blue copper proteins"/>
    <property type="match status" value="1"/>
</dbReference>
<sequence length="433" mass="48605">MEVQKIIKINGMTCTSCERILSSKLSNVGGITGVDLSYSNSSATIKYIPSKVTFNQITKVIEDSGYRVHTRLDNLNLMLFIILIILIYLIVKTKVGFNFMSNLDQSVSFGILFVIGLLSSFHCVAMCGGINLSQSLGKKVNIKQESKFSIMKPSILYNSGRVISYTVIGGIVGAVGGVLSFTQKTNTLIMIFAGLFMVVMGLKMLNIIPKFKSSKMNIQFLNYMYQRLYKKRIKTKTPFIVGLFNGFMPCGPLQTIQLYALGTGSMIEGSLSMFFFSIGTVPLMFSLGTMGGYLKGSYRNRLTKLSALFVIILGLIMMNRGLTIDLSIFDRSNFESNVATTHENYQYIETTFTKSDYENIQIEKDLPVRWIIYISEEDLNDCNRLVLIPEYNIEKTLKPGRNLIEFTPTANGSFDYYCSMRMIRSKITVVDGN</sequence>
<dbReference type="STRING" id="1033810.HLPCO_002001"/>
<dbReference type="Proteomes" id="UP000005707">
    <property type="component" value="Unassembled WGS sequence"/>
</dbReference>
<feature type="transmembrane region" description="Helical" evidence="2">
    <location>
        <begin position="74"/>
        <end position="91"/>
    </location>
</feature>